<proteinExistence type="predicted"/>
<sequence>MSISILFEDGIKVEQITPPTPSGDNGIGLEQLASITRDLNFSALEHYGWICCSLLFISVLHLIEVSLGSLATFNPYLDCSCHSFTGSGSGIKTEVMRGGKTVKISIFEIVVGDVISLRIGDQMESWLPVILLPLMNLT</sequence>
<organism evidence="1 2">
    <name type="scientific">Dipteronia sinensis</name>
    <dbReference type="NCBI Taxonomy" id="43782"/>
    <lineage>
        <taxon>Eukaryota</taxon>
        <taxon>Viridiplantae</taxon>
        <taxon>Streptophyta</taxon>
        <taxon>Embryophyta</taxon>
        <taxon>Tracheophyta</taxon>
        <taxon>Spermatophyta</taxon>
        <taxon>Magnoliopsida</taxon>
        <taxon>eudicotyledons</taxon>
        <taxon>Gunneridae</taxon>
        <taxon>Pentapetalae</taxon>
        <taxon>rosids</taxon>
        <taxon>malvids</taxon>
        <taxon>Sapindales</taxon>
        <taxon>Sapindaceae</taxon>
        <taxon>Hippocastanoideae</taxon>
        <taxon>Acereae</taxon>
        <taxon>Dipteronia</taxon>
    </lineage>
</organism>
<dbReference type="EMBL" id="JANJYJ010000004">
    <property type="protein sequence ID" value="KAK3219091.1"/>
    <property type="molecule type" value="Genomic_DNA"/>
</dbReference>
<comment type="caution">
    <text evidence="1">The sequence shown here is derived from an EMBL/GenBank/DDBJ whole genome shotgun (WGS) entry which is preliminary data.</text>
</comment>
<protein>
    <submittedName>
        <fullName evidence="1">Uncharacterized protein</fullName>
    </submittedName>
</protein>
<accession>A0AAE0AJF6</accession>
<dbReference type="AlphaFoldDB" id="A0AAE0AJF6"/>
<evidence type="ECO:0000313" key="1">
    <source>
        <dbReference type="EMBL" id="KAK3219091.1"/>
    </source>
</evidence>
<name>A0AAE0AJF6_9ROSI</name>
<keyword evidence="2" id="KW-1185">Reference proteome</keyword>
<dbReference type="Proteomes" id="UP001281410">
    <property type="component" value="Unassembled WGS sequence"/>
</dbReference>
<gene>
    <name evidence="1" type="ORF">Dsin_013061</name>
</gene>
<reference evidence="1" key="1">
    <citation type="journal article" date="2023" name="Plant J.">
        <title>Genome sequences and population genomics provide insights into the demographic history, inbreeding, and mutation load of two 'living fossil' tree species of Dipteronia.</title>
        <authorList>
            <person name="Feng Y."/>
            <person name="Comes H.P."/>
            <person name="Chen J."/>
            <person name="Zhu S."/>
            <person name="Lu R."/>
            <person name="Zhang X."/>
            <person name="Li P."/>
            <person name="Qiu J."/>
            <person name="Olsen K.M."/>
            <person name="Qiu Y."/>
        </authorList>
    </citation>
    <scope>NUCLEOTIDE SEQUENCE</scope>
    <source>
        <strain evidence="1">NBL</strain>
    </source>
</reference>
<evidence type="ECO:0000313" key="2">
    <source>
        <dbReference type="Proteomes" id="UP001281410"/>
    </source>
</evidence>